<dbReference type="Proteomes" id="UP001152622">
    <property type="component" value="Chromosome 1"/>
</dbReference>
<protein>
    <submittedName>
        <fullName evidence="2">Uncharacterized protein</fullName>
    </submittedName>
</protein>
<reference evidence="2" key="1">
    <citation type="journal article" date="2023" name="Science">
        <title>Genome structures resolve the early diversification of teleost fishes.</title>
        <authorList>
            <person name="Parey E."/>
            <person name="Louis A."/>
            <person name="Montfort J."/>
            <person name="Bouchez O."/>
            <person name="Roques C."/>
            <person name="Iampietro C."/>
            <person name="Lluch J."/>
            <person name="Castinel A."/>
            <person name="Donnadieu C."/>
            <person name="Desvignes T."/>
            <person name="Floi Bucao C."/>
            <person name="Jouanno E."/>
            <person name="Wen M."/>
            <person name="Mejri S."/>
            <person name="Dirks R."/>
            <person name="Jansen H."/>
            <person name="Henkel C."/>
            <person name="Chen W.J."/>
            <person name="Zahm M."/>
            <person name="Cabau C."/>
            <person name="Klopp C."/>
            <person name="Thompson A.W."/>
            <person name="Robinson-Rechavi M."/>
            <person name="Braasch I."/>
            <person name="Lecointre G."/>
            <person name="Bobe J."/>
            <person name="Postlethwait J.H."/>
            <person name="Berthelot C."/>
            <person name="Roest Crollius H."/>
            <person name="Guiguen Y."/>
        </authorList>
    </citation>
    <scope>NUCLEOTIDE SEQUENCE</scope>
    <source>
        <strain evidence="2">WJC10195</strain>
    </source>
</reference>
<dbReference type="AlphaFoldDB" id="A0A9Q1GBL9"/>
<evidence type="ECO:0000313" key="2">
    <source>
        <dbReference type="EMBL" id="KAJ8380556.1"/>
    </source>
</evidence>
<feature type="region of interest" description="Disordered" evidence="1">
    <location>
        <begin position="213"/>
        <end position="232"/>
    </location>
</feature>
<accession>A0A9Q1GBL9</accession>
<proteinExistence type="predicted"/>
<evidence type="ECO:0000313" key="3">
    <source>
        <dbReference type="Proteomes" id="UP001152622"/>
    </source>
</evidence>
<dbReference type="EMBL" id="JAINUF010000001">
    <property type="protein sequence ID" value="KAJ8380556.1"/>
    <property type="molecule type" value="Genomic_DNA"/>
</dbReference>
<sequence>MRRRGIRHCADTGCGGEAAGGLSELPHISLPTAVGGVSLPPARRVADSGQDSQVARRDDQGAVCSPVKSPWRSLPPSQGARHYDSPRGYVSSQTKAESLGRLRSSWVSRRRPAFGLRNPSDSRAGARARREAGEPEHHTGTRPVDYQRRVEETEKATLRVRRRAPNFQELPGTRAGPQNCGGNSGRAAGPWTSRCGRHLVPCDGDVTWRSLLPPPPPPPQLSSARNRKDQMALSPVVTRRARLAPFRRNQTLSYISRVCRHNISKGGASSVLQIKLTRAKRGLEHAYAERFD</sequence>
<comment type="caution">
    <text evidence="2">The sequence shown here is derived from an EMBL/GenBank/DDBJ whole genome shotgun (WGS) entry which is preliminary data.</text>
</comment>
<evidence type="ECO:0000256" key="1">
    <source>
        <dbReference type="SAM" id="MobiDB-lite"/>
    </source>
</evidence>
<organism evidence="2 3">
    <name type="scientific">Synaphobranchus kaupii</name>
    <name type="common">Kaup's arrowtooth eel</name>
    <dbReference type="NCBI Taxonomy" id="118154"/>
    <lineage>
        <taxon>Eukaryota</taxon>
        <taxon>Metazoa</taxon>
        <taxon>Chordata</taxon>
        <taxon>Craniata</taxon>
        <taxon>Vertebrata</taxon>
        <taxon>Euteleostomi</taxon>
        <taxon>Actinopterygii</taxon>
        <taxon>Neopterygii</taxon>
        <taxon>Teleostei</taxon>
        <taxon>Anguilliformes</taxon>
        <taxon>Synaphobranchidae</taxon>
        <taxon>Synaphobranchus</taxon>
    </lineage>
</organism>
<feature type="region of interest" description="Disordered" evidence="1">
    <location>
        <begin position="40"/>
        <end position="143"/>
    </location>
</feature>
<gene>
    <name evidence="2" type="ORF">SKAU_G00013340</name>
</gene>
<keyword evidence="3" id="KW-1185">Reference proteome</keyword>
<feature type="region of interest" description="Disordered" evidence="1">
    <location>
        <begin position="168"/>
        <end position="188"/>
    </location>
</feature>
<feature type="compositionally biased region" description="Basic and acidic residues" evidence="1">
    <location>
        <begin position="128"/>
        <end position="143"/>
    </location>
</feature>
<name>A0A9Q1GBL9_SYNKA</name>